<evidence type="ECO:0000256" key="1">
    <source>
        <dbReference type="ARBA" id="ARBA00010457"/>
    </source>
</evidence>
<dbReference type="InterPro" id="IPR001424">
    <property type="entry name" value="SOD_Cu_Zn_dom"/>
</dbReference>
<evidence type="ECO:0000259" key="3">
    <source>
        <dbReference type="Pfam" id="PF00080"/>
    </source>
</evidence>
<dbReference type="Gene3D" id="2.60.40.200">
    <property type="entry name" value="Superoxide dismutase, copper/zinc binding domain"/>
    <property type="match status" value="1"/>
</dbReference>
<evidence type="ECO:0000256" key="2">
    <source>
        <dbReference type="SAM" id="MobiDB-lite"/>
    </source>
</evidence>
<dbReference type="RefSeq" id="WP_200347123.1">
    <property type="nucleotide sequence ID" value="NZ_NRSJ01000029.1"/>
</dbReference>
<feature type="domain" description="Superoxide dismutase copper/zinc binding" evidence="3">
    <location>
        <begin position="52"/>
        <end position="179"/>
    </location>
</feature>
<dbReference type="AlphaFoldDB" id="A0AAJ0U5W9"/>
<comment type="caution">
    <text evidence="4">The sequence shown here is derived from an EMBL/GenBank/DDBJ whole genome shotgun (WGS) entry which is preliminary data.</text>
</comment>
<reference evidence="4" key="2">
    <citation type="journal article" date="2020" name="Microorganisms">
        <title>Osmotic Adaptation and Compatible Solute Biosynthesis of Phototrophic Bacteria as Revealed from Genome Analyses.</title>
        <authorList>
            <person name="Imhoff J.F."/>
            <person name="Rahn T."/>
            <person name="Kunzel S."/>
            <person name="Keller A."/>
            <person name="Neulinger S.C."/>
        </authorList>
    </citation>
    <scope>NUCLEOTIDE SEQUENCE</scope>
    <source>
        <strain evidence="4">DSM 11080</strain>
    </source>
</reference>
<keyword evidence="5" id="KW-1185">Reference proteome</keyword>
<evidence type="ECO:0000313" key="4">
    <source>
        <dbReference type="EMBL" id="MBK1705866.1"/>
    </source>
</evidence>
<dbReference type="InterPro" id="IPR024134">
    <property type="entry name" value="SOD_Cu/Zn_/chaperone"/>
</dbReference>
<proteinExistence type="inferred from homology"/>
<dbReference type="Proteomes" id="UP001296776">
    <property type="component" value="Unassembled WGS sequence"/>
</dbReference>
<evidence type="ECO:0000313" key="5">
    <source>
        <dbReference type="Proteomes" id="UP001296776"/>
    </source>
</evidence>
<accession>A0AAJ0U5W9</accession>
<reference evidence="4" key="1">
    <citation type="submission" date="2017-08" db="EMBL/GenBank/DDBJ databases">
        <authorList>
            <person name="Imhoff J.F."/>
            <person name="Rahn T."/>
            <person name="Kuenzel S."/>
            <person name="Neulinger S.C."/>
        </authorList>
    </citation>
    <scope>NUCLEOTIDE SEQUENCE</scope>
    <source>
        <strain evidence="4">DSM 11080</strain>
    </source>
</reference>
<sequence>MPRTDSAPVRLLSKTSLALPMALIGGVLSLPLAAEPNVGESMMQDRAGNTVGAVLLSETPNGVLLHGRFGGLPAGVHAFHIHETGACEPPFDSAGGHLTAEDANAHGYLREDGPHLGDMPNIHVPQTGRLELEVMTRVSDMDAQLFDSDGAALVIHEGADDYQSQPSGAAGPRIACGPIEKRKD</sequence>
<protein>
    <recommendedName>
        <fullName evidence="3">Superoxide dismutase copper/zinc binding domain-containing protein</fullName>
    </recommendedName>
</protein>
<dbReference type="CDD" id="cd00305">
    <property type="entry name" value="Cu-Zn_Superoxide_Dismutase"/>
    <property type="match status" value="1"/>
</dbReference>
<comment type="similarity">
    <text evidence="1">Belongs to the Cu-Zn superoxide dismutase family.</text>
</comment>
<feature type="region of interest" description="Disordered" evidence="2">
    <location>
        <begin position="161"/>
        <end position="184"/>
    </location>
</feature>
<dbReference type="PANTHER" id="PTHR10003">
    <property type="entry name" value="SUPEROXIDE DISMUTASE CU-ZN -RELATED"/>
    <property type="match status" value="1"/>
</dbReference>
<dbReference type="GO" id="GO:0005507">
    <property type="term" value="F:copper ion binding"/>
    <property type="evidence" value="ECO:0007669"/>
    <property type="project" value="InterPro"/>
</dbReference>
<dbReference type="InterPro" id="IPR036423">
    <property type="entry name" value="SOD-like_Cu/Zn_dom_sf"/>
</dbReference>
<gene>
    <name evidence="4" type="ORF">CKO40_15220</name>
</gene>
<dbReference type="EMBL" id="NRSJ01000029">
    <property type="protein sequence ID" value="MBK1705866.1"/>
    <property type="molecule type" value="Genomic_DNA"/>
</dbReference>
<organism evidence="4 5">
    <name type="scientific">Halochromatium glycolicum</name>
    <dbReference type="NCBI Taxonomy" id="85075"/>
    <lineage>
        <taxon>Bacteria</taxon>
        <taxon>Pseudomonadati</taxon>
        <taxon>Pseudomonadota</taxon>
        <taxon>Gammaproteobacteria</taxon>
        <taxon>Chromatiales</taxon>
        <taxon>Chromatiaceae</taxon>
        <taxon>Halochromatium</taxon>
    </lineage>
</organism>
<dbReference type="GO" id="GO:0006801">
    <property type="term" value="P:superoxide metabolic process"/>
    <property type="evidence" value="ECO:0007669"/>
    <property type="project" value="InterPro"/>
</dbReference>
<name>A0AAJ0U5W9_9GAMM</name>
<dbReference type="Pfam" id="PF00080">
    <property type="entry name" value="Sod_Cu"/>
    <property type="match status" value="1"/>
</dbReference>
<dbReference type="SUPFAM" id="SSF49329">
    <property type="entry name" value="Cu,Zn superoxide dismutase-like"/>
    <property type="match status" value="1"/>
</dbReference>